<dbReference type="EMBL" id="PVXQ01000030">
    <property type="protein sequence ID" value="PRR81424.1"/>
    <property type="molecule type" value="Genomic_DNA"/>
</dbReference>
<dbReference type="Pfam" id="PF10114">
    <property type="entry name" value="PocR"/>
    <property type="match status" value="1"/>
</dbReference>
<evidence type="ECO:0000259" key="1">
    <source>
        <dbReference type="Pfam" id="PF10114"/>
    </source>
</evidence>
<evidence type="ECO:0000313" key="3">
    <source>
        <dbReference type="Proteomes" id="UP000239471"/>
    </source>
</evidence>
<keyword evidence="2" id="KW-0808">Transferase</keyword>
<feature type="domain" description="PocR" evidence="1">
    <location>
        <begin position="20"/>
        <end position="108"/>
    </location>
</feature>
<name>A0A2T0BC08_9CLOT</name>
<dbReference type="AlphaFoldDB" id="A0A2T0BC08"/>
<comment type="caution">
    <text evidence="2">The sequence shown here is derived from an EMBL/GenBank/DDBJ whole genome shotgun (WGS) entry which is preliminary data.</text>
</comment>
<dbReference type="OrthoDB" id="1410840at2"/>
<proteinExistence type="predicted"/>
<keyword evidence="2" id="KW-0418">Kinase</keyword>
<evidence type="ECO:0000313" key="2">
    <source>
        <dbReference type="EMBL" id="PRR81424.1"/>
    </source>
</evidence>
<accession>A0A2T0BC08</accession>
<keyword evidence="3" id="KW-1185">Reference proteome</keyword>
<organism evidence="2 3">
    <name type="scientific">Clostridium vincentii</name>
    <dbReference type="NCBI Taxonomy" id="52704"/>
    <lineage>
        <taxon>Bacteria</taxon>
        <taxon>Bacillati</taxon>
        <taxon>Bacillota</taxon>
        <taxon>Clostridia</taxon>
        <taxon>Eubacteriales</taxon>
        <taxon>Clostridiaceae</taxon>
        <taxon>Clostridium</taxon>
    </lineage>
</organism>
<dbReference type="Proteomes" id="UP000239471">
    <property type="component" value="Unassembled WGS sequence"/>
</dbReference>
<sequence>MNNEIEKRSIVNLSNIQLKDVLDLDLLQRFQDNFAESMDIASVTVDINGTPVTKPSSYTSFCQDFTHSTTTGDNRCAQSHKKGGEEAARTGKPYVYTCHAGLIDFAAPSAPAWACTNR</sequence>
<gene>
    <name evidence="2" type="ORF">CLVI_25580</name>
</gene>
<dbReference type="GO" id="GO:0016301">
    <property type="term" value="F:kinase activity"/>
    <property type="evidence" value="ECO:0007669"/>
    <property type="project" value="UniProtKB-KW"/>
</dbReference>
<protein>
    <submittedName>
        <fullName evidence="2">Putative histidine kinase sensor domain protein</fullName>
    </submittedName>
</protein>
<reference evidence="2 3" key="1">
    <citation type="submission" date="2018-03" db="EMBL/GenBank/DDBJ databases">
        <title>Genome sequence of Clostridium vincentii DSM 10228.</title>
        <authorList>
            <person name="Poehlein A."/>
            <person name="Daniel R."/>
        </authorList>
    </citation>
    <scope>NUCLEOTIDE SEQUENCE [LARGE SCALE GENOMIC DNA]</scope>
    <source>
        <strain evidence="2 3">DSM 10228</strain>
    </source>
</reference>
<dbReference type="InterPro" id="IPR018771">
    <property type="entry name" value="PocR_dom"/>
</dbReference>